<dbReference type="AlphaFoldDB" id="A0AB38RNJ3"/>
<name>A0AB38RNJ3_RHOSG</name>
<feature type="compositionally biased region" description="Low complexity" evidence="1">
    <location>
        <begin position="36"/>
        <end position="50"/>
    </location>
</feature>
<evidence type="ECO:0000313" key="2">
    <source>
        <dbReference type="EMBL" id="UPU46423.1"/>
    </source>
</evidence>
<gene>
    <name evidence="2" type="ORF">M0639_30735</name>
</gene>
<dbReference type="InterPro" id="IPR027417">
    <property type="entry name" value="P-loop_NTPase"/>
</dbReference>
<feature type="compositionally biased region" description="Basic and acidic residues" evidence="1">
    <location>
        <begin position="432"/>
        <end position="445"/>
    </location>
</feature>
<dbReference type="GO" id="GO:0005524">
    <property type="term" value="F:ATP binding"/>
    <property type="evidence" value="ECO:0007669"/>
    <property type="project" value="TreeGrafter"/>
</dbReference>
<dbReference type="GO" id="GO:0051782">
    <property type="term" value="P:negative regulation of cell division"/>
    <property type="evidence" value="ECO:0007669"/>
    <property type="project" value="TreeGrafter"/>
</dbReference>
<evidence type="ECO:0000313" key="3">
    <source>
        <dbReference type="Proteomes" id="UP000831484"/>
    </source>
</evidence>
<proteinExistence type="predicted"/>
<feature type="compositionally biased region" description="Acidic residues" evidence="1">
    <location>
        <begin position="56"/>
        <end position="66"/>
    </location>
</feature>
<dbReference type="PANTHER" id="PTHR43384:SF14">
    <property type="entry name" value="ESX-1 SECRETION-ASSOCIATED PROTEIN ESPI"/>
    <property type="match status" value="1"/>
</dbReference>
<dbReference type="GO" id="GO:0009898">
    <property type="term" value="C:cytoplasmic side of plasma membrane"/>
    <property type="evidence" value="ECO:0007669"/>
    <property type="project" value="TreeGrafter"/>
</dbReference>
<reference evidence="3" key="1">
    <citation type="journal article" date="2022" name="Environ. Microbiol.">
        <title>Functional analysis, diversity, and distribution of carbendazim hydrolases MheI and CbmA, responsible for the initial step in carbendazim degradation.</title>
        <authorList>
            <person name="Zhang M."/>
            <person name="Bai X."/>
            <person name="Li Q."/>
            <person name="Zhang L."/>
            <person name="Zhu Q."/>
            <person name="Gao S."/>
            <person name="Ke Z."/>
            <person name="Jiang M."/>
            <person name="Hu J."/>
            <person name="Qiu J."/>
            <person name="Hong Q."/>
        </authorList>
    </citation>
    <scope>NUCLEOTIDE SEQUENCE [LARGE SCALE GENOMIC DNA]</scope>
    <source>
        <strain evidence="3">djl-6</strain>
    </source>
</reference>
<dbReference type="Proteomes" id="UP000831484">
    <property type="component" value="Plasmid pdjl-6-3"/>
</dbReference>
<sequence>MSAPDPYDEHQDTYTTEKAVDLRGQRLRRQSRPEAETAPIETPEPAPQIESATESGDTELVDESAGYDDPYAVGQDALAENDEPEFDYRFERETSEVDDSPATWGWRGRVNAAVGMKMAPKPDSAEVRFRQSVTRVQQPLPGCMVVSVISLKGDAGKTSTTLTLANTFGSHRHGVVAWDANQSTGTLGDRAANPTDPDVGPWDVLENARDLTSAGAVSGALGRFLRLQPTHDEVLGADTSTSRDHGIGWDECAAIMAVLRRHRDLIFIDTGNEPVAANWQWAVQHSNLLVVPLPLRLDMTKMALRMFKGIIARGFGHLVSSAIVLTVVTPGSDPTLEPELVEGLARLGLPEENVIRVPYEPSFATGERIVYDRLLPSTIEAYTNVAAEIADALAASVYGRAAEYADPYTPEQIQRPPEVIRRTARPEPVAQYEDRYAEYEPEPRPNPRPLRPRPVTPPHPRNRGRLD</sequence>
<dbReference type="PANTHER" id="PTHR43384">
    <property type="entry name" value="SEPTUM SITE-DETERMINING PROTEIN MIND HOMOLOG, CHLOROPLASTIC-RELATED"/>
    <property type="match status" value="1"/>
</dbReference>
<organism evidence="2 3">
    <name type="scientific">Rhodococcus qingshengii JCM 15477</name>
    <dbReference type="NCBI Taxonomy" id="1303681"/>
    <lineage>
        <taxon>Bacteria</taxon>
        <taxon>Bacillati</taxon>
        <taxon>Actinomycetota</taxon>
        <taxon>Actinomycetes</taxon>
        <taxon>Mycobacteriales</taxon>
        <taxon>Nocardiaceae</taxon>
        <taxon>Rhodococcus</taxon>
        <taxon>Rhodococcus erythropolis group</taxon>
    </lineage>
</organism>
<dbReference type="GO" id="GO:0005829">
    <property type="term" value="C:cytosol"/>
    <property type="evidence" value="ECO:0007669"/>
    <property type="project" value="TreeGrafter"/>
</dbReference>
<geneLocation type="plasmid" evidence="2 3">
    <name>pdjl-6-3</name>
</geneLocation>
<feature type="compositionally biased region" description="Pro residues" evidence="1">
    <location>
        <begin position="446"/>
        <end position="459"/>
    </location>
</feature>
<dbReference type="Gene3D" id="3.40.50.300">
    <property type="entry name" value="P-loop containing nucleotide triphosphate hydrolases"/>
    <property type="match status" value="1"/>
</dbReference>
<keyword evidence="3" id="KW-1185">Reference proteome</keyword>
<feature type="region of interest" description="Disordered" evidence="1">
    <location>
        <begin position="408"/>
        <end position="467"/>
    </location>
</feature>
<dbReference type="RefSeq" id="WP_156525039.1">
    <property type="nucleotide sequence ID" value="NZ_CP096566.1"/>
</dbReference>
<dbReference type="SUPFAM" id="SSF52540">
    <property type="entry name" value="P-loop containing nucleoside triphosphate hydrolases"/>
    <property type="match status" value="1"/>
</dbReference>
<feature type="region of interest" description="Disordered" evidence="1">
    <location>
        <begin position="1"/>
        <end position="68"/>
    </location>
</feature>
<protein>
    <submittedName>
        <fullName evidence="2">ParA family protein</fullName>
    </submittedName>
</protein>
<keyword evidence="2" id="KW-0614">Plasmid</keyword>
<dbReference type="GO" id="GO:0016887">
    <property type="term" value="F:ATP hydrolysis activity"/>
    <property type="evidence" value="ECO:0007669"/>
    <property type="project" value="TreeGrafter"/>
</dbReference>
<accession>A0AB38RNJ3</accession>
<dbReference type="EMBL" id="CP096566">
    <property type="protein sequence ID" value="UPU46423.1"/>
    <property type="molecule type" value="Genomic_DNA"/>
</dbReference>
<dbReference type="InterPro" id="IPR050625">
    <property type="entry name" value="ParA/MinD_ATPase"/>
</dbReference>
<evidence type="ECO:0000256" key="1">
    <source>
        <dbReference type="SAM" id="MobiDB-lite"/>
    </source>
</evidence>